<feature type="domain" description="Phosphorylated adapter RNA export protein RNA-binding" evidence="12">
    <location>
        <begin position="156"/>
        <end position="236"/>
    </location>
</feature>
<protein>
    <recommendedName>
        <fullName evidence="4">Phosphorylated adapter RNA export protein</fullName>
    </recommendedName>
    <alternativeName>
        <fullName evidence="10">RNA U small nuclear RNA export adapter protein</fullName>
    </alternativeName>
</protein>
<dbReference type="InterPro" id="IPR019385">
    <property type="entry name" value="PHAX_RNA-binding_domain"/>
</dbReference>
<keyword evidence="15" id="KW-1185">Reference proteome</keyword>
<keyword evidence="9" id="KW-0539">Nucleus</keyword>
<dbReference type="Gene3D" id="1.10.10.1440">
    <property type="entry name" value="PHAX RNA-binding domain"/>
    <property type="match status" value="1"/>
</dbReference>
<evidence type="ECO:0000313" key="14">
    <source>
        <dbReference type="EMBL" id="WZN59586.1"/>
    </source>
</evidence>
<evidence type="ECO:0000256" key="4">
    <source>
        <dbReference type="ARBA" id="ARBA00016856"/>
    </source>
</evidence>
<comment type="similarity">
    <text evidence="3">Belongs to the PHAX family.</text>
</comment>
<keyword evidence="8" id="KW-0653">Protein transport</keyword>
<evidence type="ECO:0000259" key="12">
    <source>
        <dbReference type="Pfam" id="PF10258"/>
    </source>
</evidence>
<gene>
    <name evidence="13" type="ORF">CROS1456_LOCUS2805</name>
    <name evidence="14" type="ORF">HKI87_02g11120</name>
</gene>
<evidence type="ECO:0000256" key="3">
    <source>
        <dbReference type="ARBA" id="ARBA00006094"/>
    </source>
</evidence>
<feature type="compositionally biased region" description="Basic and acidic residues" evidence="11">
    <location>
        <begin position="51"/>
        <end position="61"/>
    </location>
</feature>
<evidence type="ECO:0000256" key="9">
    <source>
        <dbReference type="ARBA" id="ARBA00023242"/>
    </source>
</evidence>
<evidence type="ECO:0000313" key="15">
    <source>
        <dbReference type="Proteomes" id="UP001472866"/>
    </source>
</evidence>
<dbReference type="EMBL" id="HBHZ01003648">
    <property type="protein sequence ID" value="CAE0189716.1"/>
    <property type="molecule type" value="Transcribed_RNA"/>
</dbReference>
<feature type="region of interest" description="Disordered" evidence="11">
    <location>
        <begin position="28"/>
        <end position="150"/>
    </location>
</feature>
<evidence type="ECO:0000256" key="5">
    <source>
        <dbReference type="ARBA" id="ARBA00022448"/>
    </source>
</evidence>
<evidence type="ECO:0000256" key="11">
    <source>
        <dbReference type="SAM" id="MobiDB-lite"/>
    </source>
</evidence>
<dbReference type="Pfam" id="PF10258">
    <property type="entry name" value="PHAX_RNA-bd"/>
    <property type="match status" value="1"/>
</dbReference>
<dbReference type="AlphaFoldDB" id="A0A7S3CA39"/>
<dbReference type="InterPro" id="IPR038092">
    <property type="entry name" value="PHAX_RNA-binding_sf"/>
</dbReference>
<dbReference type="Proteomes" id="UP001472866">
    <property type="component" value="Chromosome 02"/>
</dbReference>
<comment type="subcellular location">
    <subcellularLocation>
        <location evidence="2">Cytoplasm</location>
    </subcellularLocation>
    <subcellularLocation>
        <location evidence="1">Nucleus</location>
    </subcellularLocation>
</comment>
<evidence type="ECO:0000313" key="13">
    <source>
        <dbReference type="EMBL" id="CAE0189716.1"/>
    </source>
</evidence>
<proteinExistence type="inferred from homology"/>
<evidence type="ECO:0000256" key="6">
    <source>
        <dbReference type="ARBA" id="ARBA00022490"/>
    </source>
</evidence>
<dbReference type="GO" id="GO:0015031">
    <property type="term" value="P:protein transport"/>
    <property type="evidence" value="ECO:0007669"/>
    <property type="project" value="UniProtKB-KW"/>
</dbReference>
<evidence type="ECO:0000256" key="1">
    <source>
        <dbReference type="ARBA" id="ARBA00004123"/>
    </source>
</evidence>
<reference evidence="13" key="1">
    <citation type="submission" date="2021-01" db="EMBL/GenBank/DDBJ databases">
        <authorList>
            <person name="Corre E."/>
            <person name="Pelletier E."/>
            <person name="Niang G."/>
            <person name="Scheremetjew M."/>
            <person name="Finn R."/>
            <person name="Kale V."/>
            <person name="Holt S."/>
            <person name="Cochrane G."/>
            <person name="Meng A."/>
            <person name="Brown T."/>
            <person name="Cohen L."/>
        </authorList>
    </citation>
    <scope>NUCLEOTIDE SEQUENCE</scope>
    <source>
        <strain evidence="13">RCC1871</strain>
    </source>
</reference>
<dbReference type="GO" id="GO:0006408">
    <property type="term" value="P:snRNA export from nucleus"/>
    <property type="evidence" value="ECO:0007669"/>
    <property type="project" value="InterPro"/>
</dbReference>
<dbReference type="PANTHER" id="PTHR13135:SF0">
    <property type="entry name" value="PHOSPHORYLATED ADAPTER RNA EXPORT PROTEIN"/>
    <property type="match status" value="1"/>
</dbReference>
<evidence type="ECO:0000256" key="2">
    <source>
        <dbReference type="ARBA" id="ARBA00004496"/>
    </source>
</evidence>
<dbReference type="GO" id="GO:0005634">
    <property type="term" value="C:nucleus"/>
    <property type="evidence" value="ECO:0007669"/>
    <property type="project" value="UniProtKB-SubCell"/>
</dbReference>
<sequence length="285" mass="31815">MAATKTSKGSAKETKTALSVEETELEILSDFSSSDGDAMEEVSGDWQYMKTPEKVLEKRQGGEAAAKRGPGLSLEERMNAELDASIVEKRPPALAGKRQNTTLEDFFTSPKRETSKARPYSKRNASPKSIVSPPHKAHRVLSPQHNKEHRSTTRFIRDVCQKLNEPKQHLMRKVLQQTGKVFVLDLLQQTEKVEEEGGQFVADGTRRRTKGGVFLNLLKSQVTKEQWDTIFEDEKEAQKRRKAMKRRLRYAGEAQAEKDGDAKSPLPVSYKDCLTAGAGTKVAAA</sequence>
<dbReference type="PANTHER" id="PTHR13135">
    <property type="entry name" value="CYTOSOLIC RESINIFERATOXIN BINDING PROTEIN RBP-26"/>
    <property type="match status" value="1"/>
</dbReference>
<keyword evidence="5" id="KW-0813">Transport</keyword>
<dbReference type="GO" id="GO:0005737">
    <property type="term" value="C:cytoplasm"/>
    <property type="evidence" value="ECO:0007669"/>
    <property type="project" value="UniProtKB-SubCell"/>
</dbReference>
<dbReference type="InterPro" id="IPR039047">
    <property type="entry name" value="PHAX"/>
</dbReference>
<feature type="compositionally biased region" description="Basic and acidic residues" evidence="11">
    <location>
        <begin position="74"/>
        <end position="91"/>
    </location>
</feature>
<evidence type="ECO:0000256" key="10">
    <source>
        <dbReference type="ARBA" id="ARBA00030834"/>
    </source>
</evidence>
<evidence type="ECO:0000256" key="7">
    <source>
        <dbReference type="ARBA" id="ARBA00022884"/>
    </source>
</evidence>
<feature type="region of interest" description="Disordered" evidence="11">
    <location>
        <begin position="241"/>
        <end position="267"/>
    </location>
</feature>
<accession>A0A7S3CA39</accession>
<dbReference type="GO" id="GO:0003723">
    <property type="term" value="F:RNA binding"/>
    <property type="evidence" value="ECO:0007669"/>
    <property type="project" value="UniProtKB-KW"/>
</dbReference>
<keyword evidence="6" id="KW-0963">Cytoplasm</keyword>
<keyword evidence="7" id="KW-0694">RNA-binding</keyword>
<evidence type="ECO:0000256" key="8">
    <source>
        <dbReference type="ARBA" id="ARBA00022927"/>
    </source>
</evidence>
<organism evidence="13">
    <name type="scientific">Chloropicon roscoffensis</name>
    <dbReference type="NCBI Taxonomy" id="1461544"/>
    <lineage>
        <taxon>Eukaryota</taxon>
        <taxon>Viridiplantae</taxon>
        <taxon>Chlorophyta</taxon>
        <taxon>Chloropicophyceae</taxon>
        <taxon>Chloropicales</taxon>
        <taxon>Chloropicaceae</taxon>
        <taxon>Chloropicon</taxon>
    </lineage>
</organism>
<reference evidence="14 15" key="2">
    <citation type="submission" date="2024-03" db="EMBL/GenBank/DDBJ databases">
        <title>Complete genome sequence of the green alga Chloropicon roscoffensis RCC1871.</title>
        <authorList>
            <person name="Lemieux C."/>
            <person name="Pombert J.-F."/>
            <person name="Otis C."/>
            <person name="Turmel M."/>
        </authorList>
    </citation>
    <scope>NUCLEOTIDE SEQUENCE [LARGE SCALE GENOMIC DNA]</scope>
    <source>
        <strain evidence="14 15">RCC1871</strain>
    </source>
</reference>
<dbReference type="EMBL" id="CP151502">
    <property type="protein sequence ID" value="WZN59586.1"/>
    <property type="molecule type" value="Genomic_DNA"/>
</dbReference>
<name>A0A7S3CA39_9CHLO</name>